<dbReference type="Proteomes" id="UP000002754">
    <property type="component" value="Unassembled WGS sequence"/>
</dbReference>
<dbReference type="AlphaFoldDB" id="A0A094WIV9"/>
<dbReference type="Gene3D" id="1.10.1200.80">
    <property type="entry name" value="Putative flavin oxidoreducatase, domain 2"/>
    <property type="match status" value="1"/>
</dbReference>
<proteinExistence type="predicted"/>
<keyword evidence="2" id="KW-1185">Reference proteome</keyword>
<dbReference type="EMBL" id="ALPT02000048">
    <property type="protein sequence ID" value="KGA96736.1"/>
    <property type="molecule type" value="Genomic_DNA"/>
</dbReference>
<comment type="caution">
    <text evidence="1">The sequence shown here is derived from an EMBL/GenBank/DDBJ whole genome shotgun (WGS) entry which is preliminary data.</text>
</comment>
<protein>
    <submittedName>
        <fullName evidence="1">Uncharacterized protein</fullName>
    </submittedName>
</protein>
<reference evidence="1 2" key="1">
    <citation type="journal article" date="2014" name="Genome Announc.">
        <title>Draft Genome Sequence of Bacillus alcalophilus AV1934, a Classic Alkaliphile Isolated from Human Feces in 1934.</title>
        <authorList>
            <person name="Attie O."/>
            <person name="Jayaprakash A."/>
            <person name="Shah H."/>
            <person name="Paulsen I.T."/>
            <person name="Morino M."/>
            <person name="Takahashi Y."/>
            <person name="Narumi I."/>
            <person name="Sachidanandam R."/>
            <person name="Satoh K."/>
            <person name="Ito M."/>
            <person name="Krulwich T.A."/>
        </authorList>
    </citation>
    <scope>NUCLEOTIDE SEQUENCE [LARGE SCALE GENOMIC DNA]</scope>
    <source>
        <strain evidence="1 2">AV1934</strain>
    </source>
</reference>
<name>A0A094WIV9_ALKAL</name>
<evidence type="ECO:0000313" key="1">
    <source>
        <dbReference type="EMBL" id="KGA96736.1"/>
    </source>
</evidence>
<accession>A0A094WIV9</accession>
<sequence>MAYYKAVAYTEEQKKLNETLNKEMKVTAPFIDPFDDSSQGLDREFCIVRALDEGRKLLPRLGQENVQKVMEYVFDCIEYGVDGVMIWCGIFQNPFAFEKEPKDHSSEELLYLLRLDLDLYDEYSKDLELRPFTALHRFFKIYVKGFRGASGLRNQLMSTKSTDEVRTLLDNFWEGVEGQGQ</sequence>
<evidence type="ECO:0000313" key="2">
    <source>
        <dbReference type="Proteomes" id="UP000002754"/>
    </source>
</evidence>
<organism evidence="1 2">
    <name type="scientific">Alkalihalobacillus alcalophilus ATCC 27647 = CGMCC 1.3604</name>
    <dbReference type="NCBI Taxonomy" id="1218173"/>
    <lineage>
        <taxon>Bacteria</taxon>
        <taxon>Bacillati</taxon>
        <taxon>Bacillota</taxon>
        <taxon>Bacilli</taxon>
        <taxon>Bacillales</taxon>
        <taxon>Bacillaceae</taxon>
        <taxon>Alkalihalobacillus</taxon>
    </lineage>
</organism>
<dbReference type="GO" id="GO:0016491">
    <property type="term" value="F:oxidoreductase activity"/>
    <property type="evidence" value="ECO:0007669"/>
    <property type="project" value="InterPro"/>
</dbReference>
<dbReference type="STRING" id="1218173.BALCAV_0214335"/>
<dbReference type="eggNOG" id="COG0042">
    <property type="taxonomic scope" value="Bacteria"/>
</dbReference>
<dbReference type="SUPFAM" id="SSF51395">
    <property type="entry name" value="FMN-linked oxidoreductases"/>
    <property type="match status" value="1"/>
</dbReference>
<dbReference type="InterPro" id="IPR024036">
    <property type="entry name" value="tRNA-dHydroUridine_Synthase_C"/>
</dbReference>
<gene>
    <name evidence="1" type="ORF">BALCAV_0214335</name>
</gene>